<protein>
    <submittedName>
        <fullName evidence="1">Uncharacterized protein</fullName>
    </submittedName>
</protein>
<keyword evidence="2" id="KW-1185">Reference proteome</keyword>
<evidence type="ECO:0000313" key="1">
    <source>
        <dbReference type="EMBL" id="QTA38384.1"/>
    </source>
</evidence>
<reference evidence="1 2" key="1">
    <citation type="submission" date="2021-03" db="EMBL/GenBank/DDBJ databases">
        <title>Thermosipho ferrireducens sp.nov., an anaerobic thermophilic iron-reducing bacterium isolated from a deep-sea hydrothermal sulfide deposits.</title>
        <authorList>
            <person name="Zeng X."/>
            <person name="Chen Y."/>
            <person name="Shao Z."/>
        </authorList>
    </citation>
    <scope>NUCLEOTIDE SEQUENCE [LARGE SCALE GENOMIC DNA]</scope>
    <source>
        <strain evidence="1 2">JL129W03</strain>
    </source>
</reference>
<proteinExistence type="predicted"/>
<accession>A0ABX7S850</accession>
<name>A0ABX7S850_9BACT</name>
<gene>
    <name evidence="1" type="ORF">JYK00_02340</name>
</gene>
<sequence length="199" mass="22404">MVKLIVNGNLQEFDASAYKNFGELLDAVSKEQSGKVLKELSINGKMIPISRVDELRGAVIDENIEIEMNFASLQEFFVSTLSDVVDYIDNILSLLDEVSKEVMLGNREGFDNINNLAEGISAMENLRTNAIKLTGLTPADFENNIEEVEVMNILSEFVKALETKDLIELSDLLQNKIPIVLKYYRGYFKNVLNSIEMNN</sequence>
<dbReference type="Proteomes" id="UP000671862">
    <property type="component" value="Chromosome"/>
</dbReference>
<organism evidence="1 2">
    <name type="scientific">Thermosipho ferrireducens</name>
    <dbReference type="NCBI Taxonomy" id="2571116"/>
    <lineage>
        <taxon>Bacteria</taxon>
        <taxon>Thermotogati</taxon>
        <taxon>Thermotogota</taxon>
        <taxon>Thermotogae</taxon>
        <taxon>Thermotogales</taxon>
        <taxon>Fervidobacteriaceae</taxon>
        <taxon>Thermosipho</taxon>
    </lineage>
</organism>
<dbReference type="EMBL" id="CP071446">
    <property type="protein sequence ID" value="QTA38384.1"/>
    <property type="molecule type" value="Genomic_DNA"/>
</dbReference>
<evidence type="ECO:0000313" key="2">
    <source>
        <dbReference type="Proteomes" id="UP000671862"/>
    </source>
</evidence>
<dbReference type="RefSeq" id="WP_207567103.1">
    <property type="nucleotide sequence ID" value="NZ_CP071446.1"/>
</dbReference>